<dbReference type="SUPFAM" id="SSF53633">
    <property type="entry name" value="Carbamate kinase-like"/>
    <property type="match status" value="1"/>
</dbReference>
<dbReference type="GO" id="GO:0004349">
    <property type="term" value="F:glutamate 5-kinase activity"/>
    <property type="evidence" value="ECO:0007669"/>
    <property type="project" value="UniProtKB-UniRule"/>
</dbReference>
<dbReference type="InterPro" id="IPR001048">
    <property type="entry name" value="Asp/Glu/Uridylate_kinase"/>
</dbReference>
<keyword evidence="3 8" id="KW-0641">Proline biosynthesis</keyword>
<accession>A0A327WSC1</accession>
<dbReference type="Gene3D" id="3.40.1160.10">
    <property type="entry name" value="Acetylglutamate kinase-like"/>
    <property type="match status" value="1"/>
</dbReference>
<dbReference type="Proteomes" id="UP000249203">
    <property type="component" value="Unassembled WGS sequence"/>
</dbReference>
<keyword evidence="1 8" id="KW-0963">Cytoplasm</keyword>
<keyword evidence="2 8" id="KW-0028">Amino-acid biosynthesis</keyword>
<dbReference type="FunFam" id="3.40.1160.10:FF:000018">
    <property type="entry name" value="Glutamate 5-kinase"/>
    <property type="match status" value="1"/>
</dbReference>
<dbReference type="GO" id="GO:0003723">
    <property type="term" value="F:RNA binding"/>
    <property type="evidence" value="ECO:0007669"/>
    <property type="project" value="InterPro"/>
</dbReference>
<keyword evidence="7 8" id="KW-0067">ATP-binding</keyword>
<dbReference type="PANTHER" id="PTHR43654">
    <property type="entry name" value="GLUTAMATE 5-KINASE"/>
    <property type="match status" value="1"/>
</dbReference>
<keyword evidence="4 8" id="KW-0808">Transferase</keyword>
<reference evidence="10 12" key="2">
    <citation type="submission" date="2018-06" db="EMBL/GenBank/DDBJ databases">
        <title>Genomic Encyclopedia of Type Strains, Phase III (KMG-III): the genomes of soil and plant-associated and newly described type strains.</title>
        <authorList>
            <person name="Whitman W."/>
        </authorList>
    </citation>
    <scope>NUCLEOTIDE SEQUENCE [LARGE SCALE GENOMIC DNA]</scope>
    <source>
        <strain evidence="10 12">CGMCC 1.15366</strain>
    </source>
</reference>
<comment type="caution">
    <text evidence="10">The sequence shown here is derived from an EMBL/GenBank/DDBJ whole genome shotgun (WGS) entry which is preliminary data.</text>
</comment>
<evidence type="ECO:0000256" key="6">
    <source>
        <dbReference type="ARBA" id="ARBA00022777"/>
    </source>
</evidence>
<feature type="binding site" evidence="8">
    <location>
        <position position="12"/>
    </location>
    <ligand>
        <name>ATP</name>
        <dbReference type="ChEBI" id="CHEBI:30616"/>
    </ligand>
</feature>
<dbReference type="PROSITE" id="PS00902">
    <property type="entry name" value="GLUTAMATE_5_KINASE"/>
    <property type="match status" value="1"/>
</dbReference>
<dbReference type="HAMAP" id="MF_00456">
    <property type="entry name" value="ProB"/>
    <property type="match status" value="1"/>
</dbReference>
<dbReference type="InterPro" id="IPR036974">
    <property type="entry name" value="PUA_sf"/>
</dbReference>
<dbReference type="InterPro" id="IPR036393">
    <property type="entry name" value="AceGlu_kinase-like_sf"/>
</dbReference>
<evidence type="ECO:0000256" key="7">
    <source>
        <dbReference type="ARBA" id="ARBA00022840"/>
    </source>
</evidence>
<dbReference type="RefSeq" id="WP_111569943.1">
    <property type="nucleotide sequence ID" value="NZ_PIPK01000012.1"/>
</dbReference>
<evidence type="ECO:0000256" key="5">
    <source>
        <dbReference type="ARBA" id="ARBA00022741"/>
    </source>
</evidence>
<dbReference type="InterPro" id="IPR015947">
    <property type="entry name" value="PUA-like_sf"/>
</dbReference>
<feature type="binding site" evidence="8">
    <location>
        <position position="52"/>
    </location>
    <ligand>
        <name>substrate</name>
    </ligand>
</feature>
<evidence type="ECO:0000313" key="10">
    <source>
        <dbReference type="EMBL" id="RAJ95224.1"/>
    </source>
</evidence>
<dbReference type="GO" id="GO:0055129">
    <property type="term" value="P:L-proline biosynthetic process"/>
    <property type="evidence" value="ECO:0007669"/>
    <property type="project" value="UniProtKB-UniRule"/>
</dbReference>
<evidence type="ECO:0000313" key="11">
    <source>
        <dbReference type="EMBL" id="RUO21078.1"/>
    </source>
</evidence>
<protein>
    <recommendedName>
        <fullName evidence="8">Glutamate 5-kinase</fullName>
        <ecNumber evidence="8">2.7.2.11</ecNumber>
    </recommendedName>
    <alternativeName>
        <fullName evidence="8">Gamma-glutamyl kinase</fullName>
        <shortName evidence="8">GK</shortName>
    </alternativeName>
</protein>
<feature type="binding site" evidence="8">
    <location>
        <position position="148"/>
    </location>
    <ligand>
        <name>substrate</name>
    </ligand>
</feature>
<dbReference type="SUPFAM" id="SSF88697">
    <property type="entry name" value="PUA domain-like"/>
    <property type="match status" value="1"/>
</dbReference>
<evidence type="ECO:0000259" key="9">
    <source>
        <dbReference type="SMART" id="SM00359"/>
    </source>
</evidence>
<feature type="binding site" evidence="8">
    <location>
        <begin position="210"/>
        <end position="216"/>
    </location>
    <ligand>
        <name>ATP</name>
        <dbReference type="ChEBI" id="CHEBI:30616"/>
    </ligand>
</feature>
<dbReference type="Pfam" id="PF00696">
    <property type="entry name" value="AA_kinase"/>
    <property type="match status" value="1"/>
</dbReference>
<dbReference type="CDD" id="cd04242">
    <property type="entry name" value="AAK_G5K_ProB"/>
    <property type="match status" value="1"/>
</dbReference>
<dbReference type="InterPro" id="IPR002478">
    <property type="entry name" value="PUA"/>
</dbReference>
<keyword evidence="5 8" id="KW-0547">Nucleotide-binding</keyword>
<evidence type="ECO:0000313" key="13">
    <source>
        <dbReference type="Proteomes" id="UP000287865"/>
    </source>
</evidence>
<name>A0A327WSC1_9GAMM</name>
<evidence type="ECO:0000256" key="1">
    <source>
        <dbReference type="ARBA" id="ARBA00022490"/>
    </source>
</evidence>
<reference evidence="11 13" key="1">
    <citation type="journal article" date="2018" name="Front. Microbiol.">
        <title>Genome-Based Analysis Reveals the Taxonomy and Diversity of the Family Idiomarinaceae.</title>
        <authorList>
            <person name="Liu Y."/>
            <person name="Lai Q."/>
            <person name="Shao Z."/>
        </authorList>
    </citation>
    <scope>NUCLEOTIDE SEQUENCE [LARGE SCALE GENOMIC DNA]</scope>
    <source>
        <strain evidence="11 13">CF12-14</strain>
    </source>
</reference>
<dbReference type="InterPro" id="IPR041739">
    <property type="entry name" value="G5K_ProB"/>
</dbReference>
<comment type="catalytic activity">
    <reaction evidence="8">
        <text>L-glutamate + ATP = L-glutamyl 5-phosphate + ADP</text>
        <dbReference type="Rhea" id="RHEA:14877"/>
        <dbReference type="ChEBI" id="CHEBI:29985"/>
        <dbReference type="ChEBI" id="CHEBI:30616"/>
        <dbReference type="ChEBI" id="CHEBI:58274"/>
        <dbReference type="ChEBI" id="CHEBI:456216"/>
        <dbReference type="EC" id="2.7.2.11"/>
    </reaction>
</comment>
<sequence length="373" mass="40797">MKIPSWRRAVIKVGSALIAPDGNGCSSKYLLAIARFIIEARERGQEVVLVSSGSVAAGRHHFNIDQKPLPVIVKKAMAAVGQNHVMESWSRFFDFPCAQVLMTHDDLRDRERYVSVRNTINTLLEHGILPIANENDALATDDLKVGDNDNLAAMVATVVDADAYFICSDINGVYDKDPNKHKDATLIPVIEEIDESIYALAGGSASAVGTGGMRTKIEAAEKATTHGIDTYIVNGRKGSTFETLLRNENPGTLLKAKENPLSNKKHWLRHTLVAQGELLIDSTAVDNLRESGASLLSSDIVDIQGNFDRGDAVLVRSAESTDTVAKGICRYSSHELMHIKGQTDSEIAEQYGYSPISEVIHRDDLMLMEKPNE</sequence>
<dbReference type="PRINTS" id="PR00474">
    <property type="entry name" value="GLU5KINASE"/>
</dbReference>
<evidence type="ECO:0000313" key="12">
    <source>
        <dbReference type="Proteomes" id="UP000249203"/>
    </source>
</evidence>
<comment type="similarity">
    <text evidence="8">Belongs to the glutamate 5-kinase family.</text>
</comment>
<dbReference type="PIRSF" id="PIRSF000729">
    <property type="entry name" value="GK"/>
    <property type="match status" value="1"/>
</dbReference>
<dbReference type="EC" id="2.7.2.11" evidence="8"/>
<evidence type="ECO:0000256" key="8">
    <source>
        <dbReference type="HAMAP-Rule" id="MF_00456"/>
    </source>
</evidence>
<dbReference type="CDD" id="cd21157">
    <property type="entry name" value="PUA_G5K"/>
    <property type="match status" value="1"/>
</dbReference>
<feature type="binding site" evidence="8">
    <location>
        <begin position="168"/>
        <end position="169"/>
    </location>
    <ligand>
        <name>ATP</name>
        <dbReference type="ChEBI" id="CHEBI:30616"/>
    </ligand>
</feature>
<dbReference type="InterPro" id="IPR019797">
    <property type="entry name" value="Glutamate_5-kinase_CS"/>
</dbReference>
<dbReference type="InterPro" id="IPR001057">
    <property type="entry name" value="Glu/AcGlu_kinase"/>
</dbReference>
<feature type="binding site" evidence="8">
    <location>
        <position position="136"/>
    </location>
    <ligand>
        <name>substrate</name>
    </ligand>
</feature>
<dbReference type="PROSITE" id="PS50890">
    <property type="entry name" value="PUA"/>
    <property type="match status" value="1"/>
</dbReference>
<dbReference type="Gene3D" id="2.30.130.10">
    <property type="entry name" value="PUA domain"/>
    <property type="match status" value="1"/>
</dbReference>
<dbReference type="PANTHER" id="PTHR43654:SF1">
    <property type="entry name" value="ISOPENTENYL PHOSPHATE KINASE"/>
    <property type="match status" value="1"/>
</dbReference>
<keyword evidence="13" id="KW-1185">Reference proteome</keyword>
<proteinExistence type="inferred from homology"/>
<feature type="domain" description="PUA" evidence="9">
    <location>
        <begin position="276"/>
        <end position="361"/>
    </location>
</feature>
<gene>
    <name evidence="8 11" type="primary">proB</name>
    <name evidence="10" type="ORF">B0I24_1119</name>
    <name evidence="11" type="ORF">CWE07_11960</name>
</gene>
<dbReference type="Proteomes" id="UP000287865">
    <property type="component" value="Unassembled WGS sequence"/>
</dbReference>
<comment type="subcellular location">
    <subcellularLocation>
        <location evidence="8">Cytoplasm</location>
    </subcellularLocation>
</comment>
<dbReference type="SMART" id="SM00359">
    <property type="entry name" value="PUA"/>
    <property type="match status" value="1"/>
</dbReference>
<dbReference type="EMBL" id="PIPK01000012">
    <property type="protein sequence ID" value="RUO21078.1"/>
    <property type="molecule type" value="Genomic_DNA"/>
</dbReference>
<evidence type="ECO:0000256" key="2">
    <source>
        <dbReference type="ARBA" id="ARBA00022605"/>
    </source>
</evidence>
<dbReference type="Pfam" id="PF01472">
    <property type="entry name" value="PUA"/>
    <property type="match status" value="1"/>
</dbReference>
<dbReference type="AlphaFoldDB" id="A0A327WSC1"/>
<dbReference type="GO" id="GO:0005524">
    <property type="term" value="F:ATP binding"/>
    <property type="evidence" value="ECO:0007669"/>
    <property type="project" value="UniProtKB-KW"/>
</dbReference>
<evidence type="ECO:0000256" key="4">
    <source>
        <dbReference type="ARBA" id="ARBA00022679"/>
    </source>
</evidence>
<dbReference type="InterPro" id="IPR011529">
    <property type="entry name" value="Glu_5kinase"/>
</dbReference>
<dbReference type="UniPathway" id="UPA00098">
    <property type="reaction ID" value="UER00359"/>
</dbReference>
<dbReference type="NCBIfam" id="TIGR01027">
    <property type="entry name" value="proB"/>
    <property type="match status" value="1"/>
</dbReference>
<dbReference type="OrthoDB" id="9804434at2"/>
<comment type="function">
    <text evidence="8">Catalyzes the transfer of a phosphate group to glutamate to form L-glutamate 5-phosphate.</text>
</comment>
<keyword evidence="6 8" id="KW-0418">Kinase</keyword>
<dbReference type="EMBL" id="QLMD01000011">
    <property type="protein sequence ID" value="RAJ95224.1"/>
    <property type="molecule type" value="Genomic_DNA"/>
</dbReference>
<dbReference type="InterPro" id="IPR005715">
    <property type="entry name" value="Glu_5kinase/COase_Synthase"/>
</dbReference>
<organism evidence="10 12">
    <name type="scientific">Aliidiomarina maris</name>
    <dbReference type="NCBI Taxonomy" id="531312"/>
    <lineage>
        <taxon>Bacteria</taxon>
        <taxon>Pseudomonadati</taxon>
        <taxon>Pseudomonadota</taxon>
        <taxon>Gammaproteobacteria</taxon>
        <taxon>Alteromonadales</taxon>
        <taxon>Idiomarinaceae</taxon>
        <taxon>Aliidiomarina</taxon>
    </lineage>
</organism>
<dbReference type="GO" id="GO:0005829">
    <property type="term" value="C:cytosol"/>
    <property type="evidence" value="ECO:0007669"/>
    <property type="project" value="TreeGrafter"/>
</dbReference>
<evidence type="ECO:0000256" key="3">
    <source>
        <dbReference type="ARBA" id="ARBA00022650"/>
    </source>
</evidence>
<comment type="pathway">
    <text evidence="8">Amino-acid biosynthesis; L-proline biosynthesis; L-glutamate 5-semialdehyde from L-glutamate: step 1/2.</text>
</comment>